<sequence length="61" mass="7033">MLPEATEKVTAAWTDHSSDRCCPPDFFNFNPLIAVKIRGKGDHLRFYRTIPSTPPVFQWLL</sequence>
<accession>A0A229UL98</accession>
<gene>
    <name evidence="1" type="ORF">CF651_21765</name>
</gene>
<evidence type="ECO:0000313" key="2">
    <source>
        <dbReference type="Proteomes" id="UP000215509"/>
    </source>
</evidence>
<dbReference type="EMBL" id="NMQW01000034">
    <property type="protein sequence ID" value="OXM84075.1"/>
    <property type="molecule type" value="Genomic_DNA"/>
</dbReference>
<proteinExistence type="predicted"/>
<keyword evidence="2" id="KW-1185">Reference proteome</keyword>
<dbReference type="AlphaFoldDB" id="A0A229UL98"/>
<reference evidence="1 2" key="1">
    <citation type="submission" date="2017-07" db="EMBL/GenBank/DDBJ databases">
        <title>Genome sequencing and assembly of Paenibacillus rigui.</title>
        <authorList>
            <person name="Mayilraj S."/>
        </authorList>
    </citation>
    <scope>NUCLEOTIDE SEQUENCE [LARGE SCALE GENOMIC DNA]</scope>
    <source>
        <strain evidence="1 2">JCM 16352</strain>
    </source>
</reference>
<comment type="caution">
    <text evidence="1">The sequence shown here is derived from an EMBL/GenBank/DDBJ whole genome shotgun (WGS) entry which is preliminary data.</text>
</comment>
<protein>
    <submittedName>
        <fullName evidence="1">Uncharacterized protein</fullName>
    </submittedName>
</protein>
<name>A0A229UL98_9BACL</name>
<organism evidence="1 2">
    <name type="scientific">Paenibacillus rigui</name>
    <dbReference type="NCBI Taxonomy" id="554312"/>
    <lineage>
        <taxon>Bacteria</taxon>
        <taxon>Bacillati</taxon>
        <taxon>Bacillota</taxon>
        <taxon>Bacilli</taxon>
        <taxon>Bacillales</taxon>
        <taxon>Paenibacillaceae</taxon>
        <taxon>Paenibacillus</taxon>
    </lineage>
</organism>
<dbReference type="Proteomes" id="UP000215509">
    <property type="component" value="Unassembled WGS sequence"/>
</dbReference>
<evidence type="ECO:0000313" key="1">
    <source>
        <dbReference type="EMBL" id="OXM84075.1"/>
    </source>
</evidence>